<dbReference type="OrthoDB" id="4638472at2"/>
<gene>
    <name evidence="1" type="ORF">BKG61_22505</name>
</gene>
<accession>A0A1Q9WF34</accession>
<sequence length="86" mass="9081">MPTAGGGLCAFCDAYTPPETVPQQLDVAVNRIDLLRADLNKILDSLPSDAPLFGCADLTTGICHLKRASVAIDRAADTLEAVEVVR</sequence>
<name>A0A1S1JTG1_9MYCO</name>
<reference evidence="1 2" key="1">
    <citation type="submission" date="2016-10" db="EMBL/GenBank/DDBJ databases">
        <title>Evaluation of Human, Animal and Environmental Mycobacterium chelonae Isolates by Core Genome Phylogenomic Analysis, Targeted Gene Comparison, and Anti-microbial Susceptibility Patterns: A Tale of Mistaken Identities.</title>
        <authorList>
            <person name="Fogelson S.B."/>
            <person name="Camus A.C."/>
            <person name="Lorenz W."/>
            <person name="Vasireddy R."/>
            <person name="Vasireddy S."/>
            <person name="Smith T."/>
            <person name="Brown-Elliott B.A."/>
            <person name="Wallace R.J.Jr."/>
            <person name="Hasan N.A."/>
            <person name="Reischl U."/>
            <person name="Sanchez S."/>
        </authorList>
    </citation>
    <scope>NUCLEOTIDE SEQUENCE [LARGE SCALE GENOMIC DNA]</scope>
    <source>
        <strain evidence="1 2">24999</strain>
    </source>
</reference>
<keyword evidence="2" id="KW-1185">Reference proteome</keyword>
<dbReference type="RefSeq" id="WP_070946335.1">
    <property type="nucleotide sequence ID" value="NZ_MLCL01000024.1"/>
</dbReference>
<accession>A0A1S1JTG1</accession>
<protein>
    <submittedName>
        <fullName evidence="1">Uncharacterized protein</fullName>
    </submittedName>
</protein>
<dbReference type="STRING" id="1908205.BKG60_07295"/>
<dbReference type="EMBL" id="MLHV01000025">
    <property type="protein sequence ID" value="OHT93188.1"/>
    <property type="molecule type" value="Genomic_DNA"/>
</dbReference>
<organism evidence="1 2">
    <name type="scientific">Mycobacterium syngnathidarum</name>
    <dbReference type="NCBI Taxonomy" id="1908205"/>
    <lineage>
        <taxon>Bacteria</taxon>
        <taxon>Bacillati</taxon>
        <taxon>Actinomycetota</taxon>
        <taxon>Actinomycetes</taxon>
        <taxon>Mycobacteriales</taxon>
        <taxon>Mycobacteriaceae</taxon>
        <taxon>Mycobacterium</taxon>
    </lineage>
</organism>
<dbReference type="AlphaFoldDB" id="A0A1S1JTG1"/>
<evidence type="ECO:0000313" key="1">
    <source>
        <dbReference type="EMBL" id="OHT93188.1"/>
    </source>
</evidence>
<comment type="caution">
    <text evidence="1">The sequence shown here is derived from an EMBL/GenBank/DDBJ whole genome shotgun (WGS) entry which is preliminary data.</text>
</comment>
<dbReference type="Proteomes" id="UP000179636">
    <property type="component" value="Unassembled WGS sequence"/>
</dbReference>
<proteinExistence type="predicted"/>
<evidence type="ECO:0000313" key="2">
    <source>
        <dbReference type="Proteomes" id="UP000179636"/>
    </source>
</evidence>